<proteinExistence type="inferred from homology"/>
<keyword evidence="9" id="KW-1185">Reference proteome</keyword>
<dbReference type="GO" id="GO:0140662">
    <property type="term" value="F:ATP-dependent protein folding chaperone"/>
    <property type="evidence" value="ECO:0007669"/>
    <property type="project" value="InterPro"/>
</dbReference>
<dbReference type="PANTHER" id="PTHR47151">
    <property type="entry name" value="LEU/ILE/VAL-BINDING ABC TRANSPORTER SUBUNIT"/>
    <property type="match status" value="1"/>
</dbReference>
<dbReference type="InterPro" id="IPR028081">
    <property type="entry name" value="Leu-bd"/>
</dbReference>
<dbReference type="InterPro" id="IPR013126">
    <property type="entry name" value="Hsp_70_fam"/>
</dbReference>
<protein>
    <recommendedName>
        <fullName evidence="7">Leucine-binding protein domain-containing protein</fullName>
    </recommendedName>
</protein>
<dbReference type="SUPFAM" id="SSF53067">
    <property type="entry name" value="Actin-like ATPase domain"/>
    <property type="match status" value="2"/>
</dbReference>
<feature type="compositionally biased region" description="Low complexity" evidence="6">
    <location>
        <begin position="552"/>
        <end position="594"/>
    </location>
</feature>
<evidence type="ECO:0000256" key="4">
    <source>
        <dbReference type="ARBA" id="ARBA00022840"/>
    </source>
</evidence>
<feature type="compositionally biased region" description="Pro residues" evidence="6">
    <location>
        <begin position="499"/>
        <end position="511"/>
    </location>
</feature>
<reference evidence="8" key="1">
    <citation type="submission" date="2021-01" db="EMBL/GenBank/DDBJ databases">
        <title>Whole genome shotgun sequence of Dactylosporangium siamense NBRC 106093.</title>
        <authorList>
            <person name="Komaki H."/>
            <person name="Tamura T."/>
        </authorList>
    </citation>
    <scope>NUCLEOTIDE SEQUENCE</scope>
    <source>
        <strain evidence="8">NBRC 106093</strain>
    </source>
</reference>
<dbReference type="CDD" id="cd06342">
    <property type="entry name" value="PBP1_ABC_LIVBP-like"/>
    <property type="match status" value="1"/>
</dbReference>
<gene>
    <name evidence="8" type="ORF">Dsi01nite_023300</name>
</gene>
<feature type="compositionally biased region" description="Low complexity" evidence="6">
    <location>
        <begin position="375"/>
        <end position="393"/>
    </location>
</feature>
<dbReference type="Proteomes" id="UP000660611">
    <property type="component" value="Unassembled WGS sequence"/>
</dbReference>
<evidence type="ECO:0000256" key="6">
    <source>
        <dbReference type="SAM" id="MobiDB-lite"/>
    </source>
</evidence>
<dbReference type="InterPro" id="IPR043129">
    <property type="entry name" value="ATPase_NBD"/>
</dbReference>
<evidence type="ECO:0000256" key="2">
    <source>
        <dbReference type="ARBA" id="ARBA00022729"/>
    </source>
</evidence>
<feature type="compositionally biased region" description="Gly residues" evidence="6">
    <location>
        <begin position="394"/>
        <end position="425"/>
    </location>
</feature>
<dbReference type="EMBL" id="BONQ01000034">
    <property type="protein sequence ID" value="GIG44289.1"/>
    <property type="molecule type" value="Genomic_DNA"/>
</dbReference>
<feature type="compositionally biased region" description="Low complexity" evidence="6">
    <location>
        <begin position="474"/>
        <end position="483"/>
    </location>
</feature>
<name>A0A919U6B9_9ACTN</name>
<dbReference type="Gene3D" id="3.90.640.10">
    <property type="entry name" value="Actin, Chain A, domain 4"/>
    <property type="match status" value="1"/>
</dbReference>
<evidence type="ECO:0000259" key="7">
    <source>
        <dbReference type="Pfam" id="PF13458"/>
    </source>
</evidence>
<dbReference type="Pfam" id="PF13458">
    <property type="entry name" value="Peripla_BP_6"/>
    <property type="match status" value="1"/>
</dbReference>
<dbReference type="PRINTS" id="PR00301">
    <property type="entry name" value="HEATSHOCK70"/>
</dbReference>
<evidence type="ECO:0000313" key="8">
    <source>
        <dbReference type="EMBL" id="GIG44289.1"/>
    </source>
</evidence>
<feature type="region of interest" description="Disordered" evidence="6">
    <location>
        <begin position="360"/>
        <end position="639"/>
    </location>
</feature>
<accession>A0A919U6B9</accession>
<comment type="similarity">
    <text evidence="1">Belongs to the leucine-binding protein family.</text>
</comment>
<evidence type="ECO:0000256" key="5">
    <source>
        <dbReference type="ARBA" id="ARBA00023186"/>
    </source>
</evidence>
<dbReference type="RefSeq" id="WP_203846129.1">
    <property type="nucleotide sequence ID" value="NZ_BAAAVW010000001.1"/>
</dbReference>
<dbReference type="SUPFAM" id="SSF53822">
    <property type="entry name" value="Periplasmic binding protein-like I"/>
    <property type="match status" value="1"/>
</dbReference>
<organism evidence="8 9">
    <name type="scientific">Dactylosporangium siamense</name>
    <dbReference type="NCBI Taxonomy" id="685454"/>
    <lineage>
        <taxon>Bacteria</taxon>
        <taxon>Bacillati</taxon>
        <taxon>Actinomycetota</taxon>
        <taxon>Actinomycetes</taxon>
        <taxon>Micromonosporales</taxon>
        <taxon>Micromonosporaceae</taxon>
        <taxon>Dactylosporangium</taxon>
    </lineage>
</organism>
<dbReference type="Pfam" id="PF00012">
    <property type="entry name" value="HSP70"/>
    <property type="match status" value="1"/>
</dbReference>
<feature type="domain" description="Leucine-binding protein" evidence="7">
    <location>
        <begin position="695"/>
        <end position="994"/>
    </location>
</feature>
<sequence>MADTGFRLGIDFGTSNTVAVLRWPDGRTKPLLFDGSPLLPSAVYVNADYSILTGRDAVHSARLQPHRFEPYPKRRVEEGTVWLGEQDIPVIDLVATVLRRVAAESYRVAGTHPHEVNITHPATWPPQRRQTLSQAAVSAGFPQPFLTSEPVAAASYFVGTVGTHVPVGGIAVVYDFGAGTFDASVVRRNAGGGFDVLASEGLPDAGGLDVDAAVVAYLGRAFTGREGDQWRRLTNPESEADRRAAWQLWEDARLAKEMLSRAATTYVHVPLFDESVPIGREQLEQLAKPILDRTVTATQIAVSSAGVSRQPLAAVFLVGGSSRIPLAATLLHRAFGLAPTAIEQPELVVAEGALHLAPPTGRAHVGGAPSGGAAGAPTSGASGPFGPVPTSGGPSSGGPSSGGPSSGGPSSGGPSSGGPSSGGPPAGTHEPSGDVSAQPVSATPVSPGFSVPSMNPGLPPLLQTGSMPVVPGVGQQAPHHSPQQGPPPHQAPHQGPLPQQGPPPHQIPQQPPVQQRPGVPVQGQRPPVQQPPVQPQVQQRPPVVPPVPAQPVPQSFPQAAQPQVQQPVQAPVQPGFPQQFQQPPAQRPQVSGPPASGPPVSPAQGWTTPASGPPASGPPVNLGWQSGGQARPPAPNQRRTGSLIAAAGGGVLAVVLLIAGIVWAVNRGGDGDPGTGGSSGSNQAGPAVSAACGHKVAFLGILAGTGSKDSNGMRNATKLAVDDYNAKHPGCNVGFAEFDTKGTEDGSKLAAEDVVADSEVIGVVGPAYRVEILAAGPILEKAGIPFFTPFAPDVDLAGKGWSTFHRLIANDKDQANAAGRYLKNKLRASKVAVVYDDTDFGGVARQAVSSTLGSAVTTSVAIRRADKDFAAPVGQVTNANPDAVYYAGESDDGTLFIKALRAAKPGIVIVVSDRLFTQLFVDTLTKAADDIIVTCPCIPADHAGADYSSRYQAAFGSKAGYYGPEAYDGANIILSGFAAGKGTRPDMLAFVNAYDGKGIARSYKFTATGELSVADPLIWSYKITSPYTSPEAVIAP</sequence>
<keyword evidence="2" id="KW-0732">Signal</keyword>
<dbReference type="GO" id="GO:0005524">
    <property type="term" value="F:ATP binding"/>
    <property type="evidence" value="ECO:0007669"/>
    <property type="project" value="UniProtKB-KW"/>
</dbReference>
<dbReference type="PANTHER" id="PTHR47151:SF2">
    <property type="entry name" value="AMINO ACID BINDING PROTEIN"/>
    <property type="match status" value="1"/>
</dbReference>
<keyword evidence="3" id="KW-0547">Nucleotide-binding</keyword>
<evidence type="ECO:0000256" key="3">
    <source>
        <dbReference type="ARBA" id="ARBA00022741"/>
    </source>
</evidence>
<dbReference type="AlphaFoldDB" id="A0A919U6B9"/>
<evidence type="ECO:0000256" key="1">
    <source>
        <dbReference type="ARBA" id="ARBA00010062"/>
    </source>
</evidence>
<dbReference type="Gene3D" id="3.30.420.40">
    <property type="match status" value="2"/>
</dbReference>
<keyword evidence="4" id="KW-0067">ATP-binding</keyword>
<evidence type="ECO:0000313" key="9">
    <source>
        <dbReference type="Proteomes" id="UP000660611"/>
    </source>
</evidence>
<dbReference type="Gene3D" id="3.40.50.2300">
    <property type="match status" value="2"/>
</dbReference>
<dbReference type="InterPro" id="IPR028082">
    <property type="entry name" value="Peripla_BP_I"/>
</dbReference>
<comment type="caution">
    <text evidence="8">The sequence shown here is derived from an EMBL/GenBank/DDBJ whole genome shotgun (WGS) entry which is preliminary data.</text>
</comment>
<feature type="compositionally biased region" description="Low complexity" evidence="6">
    <location>
        <begin position="512"/>
        <end position="527"/>
    </location>
</feature>
<keyword evidence="5" id="KW-0143">Chaperone</keyword>
<feature type="compositionally biased region" description="Pro residues" evidence="6">
    <location>
        <begin position="542"/>
        <end position="551"/>
    </location>
</feature>